<evidence type="ECO:0000259" key="9">
    <source>
        <dbReference type="PROSITE" id="PS51671"/>
    </source>
</evidence>
<evidence type="ECO:0000256" key="2">
    <source>
        <dbReference type="ARBA" id="ARBA00013147"/>
    </source>
</evidence>
<dbReference type="OrthoDB" id="8755at2157"/>
<dbReference type="InterPro" id="IPR002912">
    <property type="entry name" value="ACT_dom"/>
</dbReference>
<comment type="catalytic activity">
    <reaction evidence="7">
        <text>prephenate + H(+) = 3-phenylpyruvate + CO2 + H2O</text>
        <dbReference type="Rhea" id="RHEA:21648"/>
        <dbReference type="ChEBI" id="CHEBI:15377"/>
        <dbReference type="ChEBI" id="CHEBI:15378"/>
        <dbReference type="ChEBI" id="CHEBI:16526"/>
        <dbReference type="ChEBI" id="CHEBI:18005"/>
        <dbReference type="ChEBI" id="CHEBI:29934"/>
        <dbReference type="EC" id="4.2.1.51"/>
    </reaction>
</comment>
<dbReference type="GO" id="GO:0005737">
    <property type="term" value="C:cytoplasm"/>
    <property type="evidence" value="ECO:0007669"/>
    <property type="project" value="TreeGrafter"/>
</dbReference>
<dbReference type="InterPro" id="IPR018528">
    <property type="entry name" value="Preph_deHydtase_CS"/>
</dbReference>
<dbReference type="KEGG" id="mzh:Mzhil_0644"/>
<evidence type="ECO:0000313" key="10">
    <source>
        <dbReference type="EMBL" id="AEH60511.1"/>
    </source>
</evidence>
<dbReference type="InterPro" id="IPR001086">
    <property type="entry name" value="Preph_deHydtase"/>
</dbReference>
<evidence type="ECO:0000259" key="8">
    <source>
        <dbReference type="PROSITE" id="PS51171"/>
    </source>
</evidence>
<dbReference type="PANTHER" id="PTHR21022:SF19">
    <property type="entry name" value="PREPHENATE DEHYDRATASE-RELATED"/>
    <property type="match status" value="1"/>
</dbReference>
<dbReference type="PANTHER" id="PTHR21022">
    <property type="entry name" value="PREPHENATE DEHYDRATASE P PROTEIN"/>
    <property type="match status" value="1"/>
</dbReference>
<evidence type="ECO:0000256" key="1">
    <source>
        <dbReference type="ARBA" id="ARBA00004741"/>
    </source>
</evidence>
<protein>
    <recommendedName>
        <fullName evidence="2">prephenate dehydratase</fullName>
        <ecNumber evidence="2">4.2.1.51</ecNumber>
    </recommendedName>
</protein>
<dbReference type="GO" id="GO:0009094">
    <property type="term" value="P:L-phenylalanine biosynthetic process"/>
    <property type="evidence" value="ECO:0007669"/>
    <property type="project" value="UniProtKB-UniPathway"/>
</dbReference>
<dbReference type="PROSITE" id="PS00857">
    <property type="entry name" value="PREPHENATE_DEHYDR_1"/>
    <property type="match status" value="1"/>
</dbReference>
<sequence length="293" mass="32369">MNIGALGPAGSYSQKAVDEWSKSRHVTSLEIVYYQDIQDVFESVQDRTVDAGIIPIENSIEGSIGITLDQLLESSVVIVGEVVVPIQHCLLSKGTLDDIRIILSHPQALAQCRQFLKSNFPNTEIRTTGSTSHAAKLSNEFAEMAAIASRESADKYGLEILITDIQDKKNNHTRFIVISSPDLSEEIKNITADLITPDGPDYRTSIIVYIEKDSPGALYTILGEFASRDINLTRIESRPSKKGLGDYVFYIDLNGSINEKDIKEAIDGVAMKVKNIKVLGSYPIHHYPEQTDN</sequence>
<dbReference type="FunFam" id="3.40.190.10:FF:000034">
    <property type="entry name" value="Chorismate mutase/prephenate dehydratase"/>
    <property type="match status" value="1"/>
</dbReference>
<dbReference type="EMBL" id="CP002101">
    <property type="protein sequence ID" value="AEH60511.1"/>
    <property type="molecule type" value="Genomic_DNA"/>
</dbReference>
<dbReference type="PROSITE" id="PS51171">
    <property type="entry name" value="PREPHENATE_DEHYDR_3"/>
    <property type="match status" value="1"/>
</dbReference>
<keyword evidence="6 10" id="KW-0456">Lyase</keyword>
<organism evidence="10 11">
    <name type="scientific">Methanosalsum zhilinae (strain DSM 4017 / NBRC 107636 / OCM 62 / WeN5)</name>
    <name type="common">Methanohalophilus zhilinae</name>
    <dbReference type="NCBI Taxonomy" id="679901"/>
    <lineage>
        <taxon>Archaea</taxon>
        <taxon>Methanobacteriati</taxon>
        <taxon>Methanobacteriota</taxon>
        <taxon>Stenosarchaea group</taxon>
        <taxon>Methanomicrobia</taxon>
        <taxon>Methanosarcinales</taxon>
        <taxon>Methanosarcinaceae</taxon>
        <taxon>Methanosalsum</taxon>
    </lineage>
</organism>
<reference evidence="10 11" key="1">
    <citation type="submission" date="2010-07" db="EMBL/GenBank/DDBJ databases">
        <title>The complete genome of Methanosalsum zhilinae DSM 4017.</title>
        <authorList>
            <consortium name="US DOE Joint Genome Institute (JGI-PGF)"/>
            <person name="Lucas S."/>
            <person name="Copeland A."/>
            <person name="Lapidus A."/>
            <person name="Glavina del Rio T."/>
            <person name="Dalin E."/>
            <person name="Tice H."/>
            <person name="Bruce D."/>
            <person name="Goodwin L."/>
            <person name="Pitluck S."/>
            <person name="Kyrpides N."/>
            <person name="Mavromatis K."/>
            <person name="Ovchinnikova G."/>
            <person name="Daligault H."/>
            <person name="Detter J.C."/>
            <person name="Han C."/>
            <person name="Tapia R."/>
            <person name="Larimer F."/>
            <person name="Land M."/>
            <person name="Hauser L."/>
            <person name="Markowitz V."/>
            <person name="Cheng J.-F."/>
            <person name="Hugenholtz P."/>
            <person name="Woyke T."/>
            <person name="Wu D."/>
            <person name="Spring S."/>
            <person name="Schueler E."/>
            <person name="Brambilla E."/>
            <person name="Klenk H.-P."/>
            <person name="Eisen J.A."/>
        </authorList>
    </citation>
    <scope>NUCLEOTIDE SEQUENCE [LARGE SCALE GENOMIC DNA]</scope>
    <source>
        <strain evidence="11">DSM 4017 / NBRC 107636 / OCM 62 / WeN5</strain>
    </source>
</reference>
<comment type="pathway">
    <text evidence="1">Amino-acid biosynthesis; L-phenylalanine biosynthesis; phenylpyruvate from prephenate: step 1/1.</text>
</comment>
<dbReference type="Pfam" id="PF00800">
    <property type="entry name" value="PDT"/>
    <property type="match status" value="1"/>
</dbReference>
<dbReference type="HOGENOM" id="CLU_035008_0_2_2"/>
<evidence type="ECO:0000256" key="4">
    <source>
        <dbReference type="ARBA" id="ARBA00023141"/>
    </source>
</evidence>
<gene>
    <name evidence="10" type="ordered locus">Mzhil_0644</name>
</gene>
<dbReference type="RefSeq" id="WP_013897950.1">
    <property type="nucleotide sequence ID" value="NC_015676.1"/>
</dbReference>
<dbReference type="Gene3D" id="3.30.70.260">
    <property type="match status" value="1"/>
</dbReference>
<proteinExistence type="predicted"/>
<dbReference type="Pfam" id="PF01842">
    <property type="entry name" value="ACT"/>
    <property type="match status" value="1"/>
</dbReference>
<dbReference type="CDD" id="cd04905">
    <property type="entry name" value="ACT_CM-PDT"/>
    <property type="match status" value="1"/>
</dbReference>
<accession>F7XQK8</accession>
<dbReference type="InterPro" id="IPR045865">
    <property type="entry name" value="ACT-like_dom_sf"/>
</dbReference>
<dbReference type="AlphaFoldDB" id="F7XQK8"/>
<evidence type="ECO:0000256" key="3">
    <source>
        <dbReference type="ARBA" id="ARBA00022605"/>
    </source>
</evidence>
<dbReference type="GeneID" id="10822255"/>
<dbReference type="EC" id="4.2.1.51" evidence="2"/>
<keyword evidence="4" id="KW-0057">Aromatic amino acid biosynthesis</keyword>
<dbReference type="NCBIfam" id="NF008865">
    <property type="entry name" value="PRK11898.1"/>
    <property type="match status" value="1"/>
</dbReference>
<dbReference type="Gene3D" id="3.40.190.10">
    <property type="entry name" value="Periplasmic binding protein-like II"/>
    <property type="match status" value="2"/>
</dbReference>
<feature type="domain" description="ACT" evidence="9">
    <location>
        <begin position="206"/>
        <end position="281"/>
    </location>
</feature>
<evidence type="ECO:0000313" key="11">
    <source>
        <dbReference type="Proteomes" id="UP000006622"/>
    </source>
</evidence>
<dbReference type="PIRSF" id="PIRSF001500">
    <property type="entry name" value="Chor_mut_pdt_Ppr"/>
    <property type="match status" value="1"/>
</dbReference>
<evidence type="ECO:0000256" key="5">
    <source>
        <dbReference type="ARBA" id="ARBA00023222"/>
    </source>
</evidence>
<keyword evidence="5" id="KW-0584">Phenylalanine biosynthesis</keyword>
<dbReference type="FunFam" id="3.30.70.260:FF:000012">
    <property type="entry name" value="Prephenate dehydratase"/>
    <property type="match status" value="1"/>
</dbReference>
<evidence type="ECO:0000256" key="6">
    <source>
        <dbReference type="ARBA" id="ARBA00023239"/>
    </source>
</evidence>
<evidence type="ECO:0000256" key="7">
    <source>
        <dbReference type="ARBA" id="ARBA00047848"/>
    </source>
</evidence>
<dbReference type="InterPro" id="IPR008242">
    <property type="entry name" value="Chor_mutase/pphenate_deHydtase"/>
</dbReference>
<dbReference type="STRING" id="679901.Mzhil_0644"/>
<dbReference type="UniPathway" id="UPA00121">
    <property type="reaction ID" value="UER00345"/>
</dbReference>
<dbReference type="Proteomes" id="UP000006622">
    <property type="component" value="Chromosome"/>
</dbReference>
<feature type="domain" description="Prephenate dehydratase" evidence="8">
    <location>
        <begin position="2"/>
        <end position="180"/>
    </location>
</feature>
<dbReference type="PROSITE" id="PS00858">
    <property type="entry name" value="PREPHENATE_DEHYDR_2"/>
    <property type="match status" value="1"/>
</dbReference>
<keyword evidence="11" id="KW-1185">Reference proteome</keyword>
<dbReference type="GO" id="GO:0004664">
    <property type="term" value="F:prephenate dehydratase activity"/>
    <property type="evidence" value="ECO:0007669"/>
    <property type="project" value="UniProtKB-EC"/>
</dbReference>
<name>F7XQK8_METZD</name>
<keyword evidence="3" id="KW-0028">Amino-acid biosynthesis</keyword>
<dbReference type="SUPFAM" id="SSF53850">
    <property type="entry name" value="Periplasmic binding protein-like II"/>
    <property type="match status" value="1"/>
</dbReference>
<dbReference type="PROSITE" id="PS51671">
    <property type="entry name" value="ACT"/>
    <property type="match status" value="1"/>
</dbReference>
<dbReference type="SUPFAM" id="SSF55021">
    <property type="entry name" value="ACT-like"/>
    <property type="match status" value="1"/>
</dbReference>